<dbReference type="Pfam" id="PF02223">
    <property type="entry name" value="Thymidylate_kin"/>
    <property type="match status" value="1"/>
</dbReference>
<dbReference type="InterPro" id="IPR039430">
    <property type="entry name" value="Thymidylate_kin-like_dom"/>
</dbReference>
<name>A0A382PK06_9ZZZZ</name>
<reference evidence="10" key="1">
    <citation type="submission" date="2018-05" db="EMBL/GenBank/DDBJ databases">
        <authorList>
            <person name="Lanie J.A."/>
            <person name="Ng W.-L."/>
            <person name="Kazmierczak K.M."/>
            <person name="Andrzejewski T.M."/>
            <person name="Davidsen T.M."/>
            <person name="Wayne K.J."/>
            <person name="Tettelin H."/>
            <person name="Glass J.I."/>
            <person name="Rusch D."/>
            <person name="Podicherti R."/>
            <person name="Tsui H.-C.T."/>
            <person name="Winkler M.E."/>
        </authorList>
    </citation>
    <scope>NUCLEOTIDE SEQUENCE</scope>
</reference>
<feature type="domain" description="Thymidylate kinase-like" evidence="9">
    <location>
        <begin position="18"/>
        <end position="206"/>
    </location>
</feature>
<dbReference type="GO" id="GO:0006233">
    <property type="term" value="P:dTDP biosynthetic process"/>
    <property type="evidence" value="ECO:0007669"/>
    <property type="project" value="InterPro"/>
</dbReference>
<gene>
    <name evidence="10" type="ORF">METZ01_LOCUS325849</name>
</gene>
<dbReference type="SUPFAM" id="SSF52540">
    <property type="entry name" value="P-loop containing nucleoside triphosphate hydrolases"/>
    <property type="match status" value="1"/>
</dbReference>
<dbReference type="EC" id="2.7.4.9" evidence="2"/>
<dbReference type="GO" id="GO:0005524">
    <property type="term" value="F:ATP binding"/>
    <property type="evidence" value="ECO:0007669"/>
    <property type="project" value="UniProtKB-KW"/>
</dbReference>
<dbReference type="FunFam" id="3.40.50.300:FF:000225">
    <property type="entry name" value="Thymidylate kinase"/>
    <property type="match status" value="1"/>
</dbReference>
<proteinExistence type="inferred from homology"/>
<dbReference type="EMBL" id="UINC01107540">
    <property type="protein sequence ID" value="SVC72995.1"/>
    <property type="molecule type" value="Genomic_DNA"/>
</dbReference>
<evidence type="ECO:0000256" key="2">
    <source>
        <dbReference type="ARBA" id="ARBA00012980"/>
    </source>
</evidence>
<evidence type="ECO:0000256" key="6">
    <source>
        <dbReference type="ARBA" id="ARBA00022777"/>
    </source>
</evidence>
<dbReference type="HAMAP" id="MF_00165">
    <property type="entry name" value="Thymidylate_kinase"/>
    <property type="match status" value="1"/>
</dbReference>
<comment type="similarity">
    <text evidence="1">Belongs to the thymidylate kinase family.</text>
</comment>
<evidence type="ECO:0000256" key="5">
    <source>
        <dbReference type="ARBA" id="ARBA00022741"/>
    </source>
</evidence>
<keyword evidence="3" id="KW-0808">Transferase</keyword>
<evidence type="ECO:0000256" key="3">
    <source>
        <dbReference type="ARBA" id="ARBA00022679"/>
    </source>
</evidence>
<dbReference type="CDD" id="cd01672">
    <property type="entry name" value="TMPK"/>
    <property type="match status" value="1"/>
</dbReference>
<accession>A0A382PK06</accession>
<dbReference type="InterPro" id="IPR018094">
    <property type="entry name" value="Thymidylate_kinase"/>
</dbReference>
<evidence type="ECO:0000256" key="8">
    <source>
        <dbReference type="ARBA" id="ARBA00048743"/>
    </source>
</evidence>
<dbReference type="PANTHER" id="PTHR10344:SF4">
    <property type="entry name" value="UMP-CMP KINASE 2, MITOCHONDRIAL"/>
    <property type="match status" value="1"/>
</dbReference>
<evidence type="ECO:0000259" key="9">
    <source>
        <dbReference type="Pfam" id="PF02223"/>
    </source>
</evidence>
<evidence type="ECO:0000256" key="7">
    <source>
        <dbReference type="ARBA" id="ARBA00022840"/>
    </source>
</evidence>
<evidence type="ECO:0000256" key="1">
    <source>
        <dbReference type="ARBA" id="ARBA00009776"/>
    </source>
</evidence>
<keyword evidence="6" id="KW-0418">Kinase</keyword>
<sequence length="221" mass="24391">MTKESAKKAGQGLFVTMEGIDGSGKSTQLGMLAENLRSRDLDVCVTREPGGTEIGECLREIILHNAQSVCDNAELLLLFAARAQHIAQVIQPALQEGRWVLCDRFTDATFAYQGGGRGIQLSIIEKLESMVQGDFRPDCTLLLDVPAETSAERTSGRGNSHDRIEMLDLVFKQRVRQAYLDRQLVEPTRIFLIDGLASIASVQEEICRIVNDLDSRLPDDG</sequence>
<dbReference type="GO" id="GO:0005829">
    <property type="term" value="C:cytosol"/>
    <property type="evidence" value="ECO:0007669"/>
    <property type="project" value="TreeGrafter"/>
</dbReference>
<evidence type="ECO:0000256" key="4">
    <source>
        <dbReference type="ARBA" id="ARBA00022727"/>
    </source>
</evidence>
<protein>
    <recommendedName>
        <fullName evidence="2">dTMP kinase</fullName>
        <ecNumber evidence="2">2.7.4.9</ecNumber>
    </recommendedName>
</protein>
<evidence type="ECO:0000313" key="10">
    <source>
        <dbReference type="EMBL" id="SVC72995.1"/>
    </source>
</evidence>
<dbReference type="AlphaFoldDB" id="A0A382PK06"/>
<dbReference type="GO" id="GO:0006235">
    <property type="term" value="P:dTTP biosynthetic process"/>
    <property type="evidence" value="ECO:0007669"/>
    <property type="project" value="TreeGrafter"/>
</dbReference>
<keyword evidence="5" id="KW-0547">Nucleotide-binding</keyword>
<dbReference type="NCBIfam" id="TIGR00041">
    <property type="entry name" value="DTMP_kinase"/>
    <property type="match status" value="1"/>
</dbReference>
<organism evidence="10">
    <name type="scientific">marine metagenome</name>
    <dbReference type="NCBI Taxonomy" id="408172"/>
    <lineage>
        <taxon>unclassified sequences</taxon>
        <taxon>metagenomes</taxon>
        <taxon>ecological metagenomes</taxon>
    </lineage>
</organism>
<dbReference type="GO" id="GO:0006227">
    <property type="term" value="P:dUDP biosynthetic process"/>
    <property type="evidence" value="ECO:0007669"/>
    <property type="project" value="TreeGrafter"/>
</dbReference>
<dbReference type="Gene3D" id="3.40.50.300">
    <property type="entry name" value="P-loop containing nucleotide triphosphate hydrolases"/>
    <property type="match status" value="1"/>
</dbReference>
<dbReference type="PANTHER" id="PTHR10344">
    <property type="entry name" value="THYMIDYLATE KINASE"/>
    <property type="match status" value="1"/>
</dbReference>
<comment type="catalytic activity">
    <reaction evidence="8">
        <text>dTMP + ATP = dTDP + ADP</text>
        <dbReference type="Rhea" id="RHEA:13517"/>
        <dbReference type="ChEBI" id="CHEBI:30616"/>
        <dbReference type="ChEBI" id="CHEBI:58369"/>
        <dbReference type="ChEBI" id="CHEBI:63528"/>
        <dbReference type="ChEBI" id="CHEBI:456216"/>
        <dbReference type="EC" id="2.7.4.9"/>
    </reaction>
</comment>
<dbReference type="InterPro" id="IPR027417">
    <property type="entry name" value="P-loop_NTPase"/>
</dbReference>
<keyword evidence="4" id="KW-0545">Nucleotide biosynthesis</keyword>
<keyword evidence="7" id="KW-0067">ATP-binding</keyword>
<dbReference type="GO" id="GO:0004798">
    <property type="term" value="F:dTMP kinase activity"/>
    <property type="evidence" value="ECO:0007669"/>
    <property type="project" value="UniProtKB-EC"/>
</dbReference>